<proteinExistence type="predicted"/>
<comment type="caution">
    <text evidence="2">The sequence shown here is derived from an EMBL/GenBank/DDBJ whole genome shotgun (WGS) entry which is preliminary data.</text>
</comment>
<sequence>MNSSKTSNYVMFAGTADGILLPPFTVYKAKTISDSWRLGGPKGSRYASSQSGWFDSYSFDDWIKSIAIPYLKKLPGRKILIGDNLSSHISMESIKACKEHNISFVFLPANSTHFTQAPSHLMLPF</sequence>
<dbReference type="AlphaFoldDB" id="A0AAV0WFF5"/>
<dbReference type="InterPro" id="IPR004875">
    <property type="entry name" value="DDE_SF_endonuclease_dom"/>
</dbReference>
<evidence type="ECO:0000313" key="3">
    <source>
        <dbReference type="Proteomes" id="UP001160148"/>
    </source>
</evidence>
<dbReference type="InterPro" id="IPR036397">
    <property type="entry name" value="RNaseH_sf"/>
</dbReference>
<dbReference type="GO" id="GO:0003676">
    <property type="term" value="F:nucleic acid binding"/>
    <property type="evidence" value="ECO:0007669"/>
    <property type="project" value="InterPro"/>
</dbReference>
<reference evidence="2 3" key="1">
    <citation type="submission" date="2023-01" db="EMBL/GenBank/DDBJ databases">
        <authorList>
            <person name="Whitehead M."/>
        </authorList>
    </citation>
    <scope>NUCLEOTIDE SEQUENCE [LARGE SCALE GENOMIC DNA]</scope>
</reference>
<dbReference type="Proteomes" id="UP001160148">
    <property type="component" value="Unassembled WGS sequence"/>
</dbReference>
<organism evidence="2 3">
    <name type="scientific">Macrosiphum euphorbiae</name>
    <name type="common">potato aphid</name>
    <dbReference type="NCBI Taxonomy" id="13131"/>
    <lineage>
        <taxon>Eukaryota</taxon>
        <taxon>Metazoa</taxon>
        <taxon>Ecdysozoa</taxon>
        <taxon>Arthropoda</taxon>
        <taxon>Hexapoda</taxon>
        <taxon>Insecta</taxon>
        <taxon>Pterygota</taxon>
        <taxon>Neoptera</taxon>
        <taxon>Paraneoptera</taxon>
        <taxon>Hemiptera</taxon>
        <taxon>Sternorrhyncha</taxon>
        <taxon>Aphidomorpha</taxon>
        <taxon>Aphidoidea</taxon>
        <taxon>Aphididae</taxon>
        <taxon>Macrosiphini</taxon>
        <taxon>Macrosiphum</taxon>
    </lineage>
</organism>
<protein>
    <recommendedName>
        <fullName evidence="1">DDE-1 domain-containing protein</fullName>
    </recommendedName>
</protein>
<dbReference type="Gene3D" id="3.30.420.10">
    <property type="entry name" value="Ribonuclease H-like superfamily/Ribonuclease H"/>
    <property type="match status" value="1"/>
</dbReference>
<gene>
    <name evidence="2" type="ORF">MEUPH1_LOCUS10399</name>
</gene>
<accession>A0AAV0WFF5</accession>
<evidence type="ECO:0000259" key="1">
    <source>
        <dbReference type="Pfam" id="PF03184"/>
    </source>
</evidence>
<dbReference type="Pfam" id="PF03184">
    <property type="entry name" value="DDE_1"/>
    <property type="match status" value="1"/>
</dbReference>
<feature type="domain" description="DDE-1" evidence="1">
    <location>
        <begin position="13"/>
        <end position="116"/>
    </location>
</feature>
<dbReference type="EMBL" id="CARXXK010000002">
    <property type="protein sequence ID" value="CAI6354387.1"/>
    <property type="molecule type" value="Genomic_DNA"/>
</dbReference>
<keyword evidence="3" id="KW-1185">Reference proteome</keyword>
<evidence type="ECO:0000313" key="2">
    <source>
        <dbReference type="EMBL" id="CAI6354387.1"/>
    </source>
</evidence>
<name>A0AAV0WFF5_9HEMI</name>